<evidence type="ECO:0000313" key="8">
    <source>
        <dbReference type="Proteomes" id="UP000700908"/>
    </source>
</evidence>
<dbReference type="CDD" id="cd07016">
    <property type="entry name" value="S14_ClpP_1"/>
    <property type="match status" value="1"/>
</dbReference>
<evidence type="ECO:0000313" key="7">
    <source>
        <dbReference type="EMBL" id="MBY4796789.1"/>
    </source>
</evidence>
<sequence length="237" mass="25251">MQDIDVYGFIASEKWSEGDVCARDFIAALRAADGDDVVIHINSGGGDTMEAAAMAEAIRSYSGRTTASIEGLAASAASYFALMADEVVMNPYALMMIHNPYTLCAGDASDMREAADLLDKVRGTISAQYVRKTGMDAAEIESMMDKETWMNAEEARELGFVDTLTDAEPIAACISADTLKTFSHIPAALCHNRTGEIETNIQKDAETEQAAPGAGGSEAEAASKVICVDGLFLNIRE</sequence>
<keyword evidence="4" id="KW-0378">Hydrolase</keyword>
<dbReference type="SUPFAM" id="SSF52096">
    <property type="entry name" value="ClpP/crotonase"/>
    <property type="match status" value="1"/>
</dbReference>
<dbReference type="PANTHER" id="PTHR10381">
    <property type="entry name" value="ATP-DEPENDENT CLP PROTEASE PROTEOLYTIC SUBUNIT"/>
    <property type="match status" value="1"/>
</dbReference>
<keyword evidence="3 7" id="KW-0645">Protease</keyword>
<comment type="caution">
    <text evidence="7">The sequence shown here is derived from an EMBL/GenBank/DDBJ whole genome shotgun (WGS) entry which is preliminary data.</text>
</comment>
<dbReference type="GO" id="GO:0008233">
    <property type="term" value="F:peptidase activity"/>
    <property type="evidence" value="ECO:0007669"/>
    <property type="project" value="UniProtKB-KW"/>
</dbReference>
<dbReference type="InterPro" id="IPR001907">
    <property type="entry name" value="ClpP"/>
</dbReference>
<dbReference type="Proteomes" id="UP000700908">
    <property type="component" value="Unassembled WGS sequence"/>
</dbReference>
<evidence type="ECO:0000256" key="6">
    <source>
        <dbReference type="RuleBase" id="RU003567"/>
    </source>
</evidence>
<dbReference type="Pfam" id="PF00574">
    <property type="entry name" value="CLP_protease"/>
    <property type="match status" value="1"/>
</dbReference>
<dbReference type="EMBL" id="JAIMFO010000004">
    <property type="protein sequence ID" value="MBY4796789.1"/>
    <property type="molecule type" value="Genomic_DNA"/>
</dbReference>
<name>A0ABS7MHG7_9ACTN</name>
<keyword evidence="5" id="KW-0720">Serine protease</keyword>
<dbReference type="NCBIfam" id="NF045542">
    <property type="entry name" value="Clp_rel_HeadMat"/>
    <property type="match status" value="1"/>
</dbReference>
<evidence type="ECO:0000256" key="3">
    <source>
        <dbReference type="ARBA" id="ARBA00022670"/>
    </source>
</evidence>
<comment type="similarity">
    <text evidence="1 6">Belongs to the peptidase S14 family.</text>
</comment>
<evidence type="ECO:0000256" key="1">
    <source>
        <dbReference type="ARBA" id="ARBA00007039"/>
    </source>
</evidence>
<organism evidence="7 8">
    <name type="scientific">Collinsella ureilytica</name>
    <dbReference type="NCBI Taxonomy" id="2869515"/>
    <lineage>
        <taxon>Bacteria</taxon>
        <taxon>Bacillati</taxon>
        <taxon>Actinomycetota</taxon>
        <taxon>Coriobacteriia</taxon>
        <taxon>Coriobacteriales</taxon>
        <taxon>Coriobacteriaceae</taxon>
        <taxon>Collinsella</taxon>
    </lineage>
</organism>
<dbReference type="RefSeq" id="WP_222198519.1">
    <property type="nucleotide sequence ID" value="NZ_JAIMFO010000004.1"/>
</dbReference>
<gene>
    <name evidence="7" type="ORF">K6V98_00190</name>
</gene>
<dbReference type="InterPro" id="IPR023562">
    <property type="entry name" value="ClpP/TepA"/>
</dbReference>
<evidence type="ECO:0000256" key="4">
    <source>
        <dbReference type="ARBA" id="ARBA00022801"/>
    </source>
</evidence>
<dbReference type="PANTHER" id="PTHR10381:SF70">
    <property type="entry name" value="ATP-DEPENDENT CLP PROTEASE PROTEOLYTIC SUBUNIT"/>
    <property type="match status" value="1"/>
</dbReference>
<accession>A0ABS7MHG7</accession>
<reference evidence="7 8" key="1">
    <citation type="submission" date="2021-08" db="EMBL/GenBank/DDBJ databases">
        <title>Collinsella faecalis sp. nov. isolated from swine faeces.</title>
        <authorList>
            <person name="Oh B.S."/>
            <person name="Lee J.H."/>
        </authorList>
    </citation>
    <scope>NUCLEOTIDE SEQUENCE [LARGE SCALE GENOMIC DNA]</scope>
    <source>
        <strain evidence="7 8">AGMB00827</strain>
    </source>
</reference>
<evidence type="ECO:0000256" key="2">
    <source>
        <dbReference type="ARBA" id="ARBA00022490"/>
    </source>
</evidence>
<dbReference type="PRINTS" id="PR00127">
    <property type="entry name" value="CLPPROTEASEP"/>
</dbReference>
<keyword evidence="8" id="KW-1185">Reference proteome</keyword>
<protein>
    <recommendedName>
        <fullName evidence="6">ATP-dependent Clp protease proteolytic subunit</fullName>
    </recommendedName>
</protein>
<dbReference type="Gene3D" id="3.90.226.10">
    <property type="entry name" value="2-enoyl-CoA Hydratase, Chain A, domain 1"/>
    <property type="match status" value="1"/>
</dbReference>
<proteinExistence type="inferred from homology"/>
<dbReference type="GO" id="GO:0006508">
    <property type="term" value="P:proteolysis"/>
    <property type="evidence" value="ECO:0007669"/>
    <property type="project" value="UniProtKB-KW"/>
</dbReference>
<evidence type="ECO:0000256" key="5">
    <source>
        <dbReference type="ARBA" id="ARBA00022825"/>
    </source>
</evidence>
<dbReference type="InterPro" id="IPR029045">
    <property type="entry name" value="ClpP/crotonase-like_dom_sf"/>
</dbReference>
<keyword evidence="2" id="KW-0963">Cytoplasm</keyword>